<keyword evidence="4" id="KW-1185">Reference proteome</keyword>
<evidence type="ECO:0000313" key="3">
    <source>
        <dbReference type="EMBL" id="EPQ57656.1"/>
    </source>
</evidence>
<dbReference type="AlphaFoldDB" id="S7QCQ3"/>
<feature type="compositionally biased region" description="Low complexity" evidence="1">
    <location>
        <begin position="250"/>
        <end position="260"/>
    </location>
</feature>
<evidence type="ECO:0000256" key="1">
    <source>
        <dbReference type="SAM" id="MobiDB-lite"/>
    </source>
</evidence>
<protein>
    <submittedName>
        <fullName evidence="3">Uncharacterized protein</fullName>
    </submittedName>
</protein>
<feature type="compositionally biased region" description="Pro residues" evidence="1">
    <location>
        <begin position="227"/>
        <end position="241"/>
    </location>
</feature>
<organism evidence="3 4">
    <name type="scientific">Gloeophyllum trabeum (strain ATCC 11539 / FP-39264 / Madison 617)</name>
    <name type="common">Brown rot fungus</name>
    <dbReference type="NCBI Taxonomy" id="670483"/>
    <lineage>
        <taxon>Eukaryota</taxon>
        <taxon>Fungi</taxon>
        <taxon>Dikarya</taxon>
        <taxon>Basidiomycota</taxon>
        <taxon>Agaricomycotina</taxon>
        <taxon>Agaricomycetes</taxon>
        <taxon>Gloeophyllales</taxon>
        <taxon>Gloeophyllaceae</taxon>
        <taxon>Gloeophyllum</taxon>
    </lineage>
</organism>
<name>S7QCQ3_GLOTA</name>
<reference evidence="3 4" key="1">
    <citation type="journal article" date="2012" name="Science">
        <title>The Paleozoic origin of enzymatic lignin decomposition reconstructed from 31 fungal genomes.</title>
        <authorList>
            <person name="Floudas D."/>
            <person name="Binder M."/>
            <person name="Riley R."/>
            <person name="Barry K."/>
            <person name="Blanchette R.A."/>
            <person name="Henrissat B."/>
            <person name="Martinez A.T."/>
            <person name="Otillar R."/>
            <person name="Spatafora J.W."/>
            <person name="Yadav J.S."/>
            <person name="Aerts A."/>
            <person name="Benoit I."/>
            <person name="Boyd A."/>
            <person name="Carlson A."/>
            <person name="Copeland A."/>
            <person name="Coutinho P.M."/>
            <person name="de Vries R.P."/>
            <person name="Ferreira P."/>
            <person name="Findley K."/>
            <person name="Foster B."/>
            <person name="Gaskell J."/>
            <person name="Glotzer D."/>
            <person name="Gorecki P."/>
            <person name="Heitman J."/>
            <person name="Hesse C."/>
            <person name="Hori C."/>
            <person name="Igarashi K."/>
            <person name="Jurgens J.A."/>
            <person name="Kallen N."/>
            <person name="Kersten P."/>
            <person name="Kohler A."/>
            <person name="Kuees U."/>
            <person name="Kumar T.K.A."/>
            <person name="Kuo A."/>
            <person name="LaButti K."/>
            <person name="Larrondo L.F."/>
            <person name="Lindquist E."/>
            <person name="Ling A."/>
            <person name="Lombard V."/>
            <person name="Lucas S."/>
            <person name="Lundell T."/>
            <person name="Martin R."/>
            <person name="McLaughlin D.J."/>
            <person name="Morgenstern I."/>
            <person name="Morin E."/>
            <person name="Murat C."/>
            <person name="Nagy L.G."/>
            <person name="Nolan M."/>
            <person name="Ohm R.A."/>
            <person name="Patyshakuliyeva A."/>
            <person name="Rokas A."/>
            <person name="Ruiz-Duenas F.J."/>
            <person name="Sabat G."/>
            <person name="Salamov A."/>
            <person name="Samejima M."/>
            <person name="Schmutz J."/>
            <person name="Slot J.C."/>
            <person name="St John F."/>
            <person name="Stenlid J."/>
            <person name="Sun H."/>
            <person name="Sun S."/>
            <person name="Syed K."/>
            <person name="Tsang A."/>
            <person name="Wiebenga A."/>
            <person name="Young D."/>
            <person name="Pisabarro A."/>
            <person name="Eastwood D.C."/>
            <person name="Martin F."/>
            <person name="Cullen D."/>
            <person name="Grigoriev I.V."/>
            <person name="Hibbett D.S."/>
        </authorList>
    </citation>
    <scope>NUCLEOTIDE SEQUENCE [LARGE SCALE GENOMIC DNA]</scope>
    <source>
        <strain evidence="3 4">ATCC 11539</strain>
    </source>
</reference>
<keyword evidence="2" id="KW-1133">Transmembrane helix</keyword>
<dbReference type="Proteomes" id="UP000030669">
    <property type="component" value="Unassembled WGS sequence"/>
</dbReference>
<gene>
    <name evidence="3" type="ORF">GLOTRDRAFT_128013</name>
</gene>
<evidence type="ECO:0000313" key="4">
    <source>
        <dbReference type="Proteomes" id="UP000030669"/>
    </source>
</evidence>
<keyword evidence="2" id="KW-0812">Transmembrane</keyword>
<dbReference type="RefSeq" id="XP_007864712.1">
    <property type="nucleotide sequence ID" value="XM_007866521.1"/>
</dbReference>
<accession>S7QCQ3</accession>
<evidence type="ECO:0000256" key="2">
    <source>
        <dbReference type="SAM" id="Phobius"/>
    </source>
</evidence>
<keyword evidence="2" id="KW-0472">Membrane</keyword>
<feature type="region of interest" description="Disordered" evidence="1">
    <location>
        <begin position="222"/>
        <end position="266"/>
    </location>
</feature>
<feature type="transmembrane region" description="Helical" evidence="2">
    <location>
        <begin position="12"/>
        <end position="35"/>
    </location>
</feature>
<dbReference type="GeneID" id="19301649"/>
<proteinExistence type="predicted"/>
<dbReference type="HOGENOM" id="CLU_953324_0_0_1"/>
<dbReference type="EMBL" id="KB469299">
    <property type="protein sequence ID" value="EPQ57656.1"/>
    <property type="molecule type" value="Genomic_DNA"/>
</dbReference>
<feature type="region of interest" description="Disordered" evidence="1">
    <location>
        <begin position="64"/>
        <end position="178"/>
    </location>
</feature>
<sequence>MSSGVSSRARTSAIRCLSIVIGVSGFLLSLLSVIISHCLPSSTPPGRLDNTPVISPRTRKFLKPKPRRMRFPAFPKPPDHIPIPQHHRSSPFSQTVPASRSLHHASRSLSSLPCQGGLSRNPLAPADPPAVPSHRPSKSVSHSPLQHYTPRLPSLDEEPLHKPLPDLPSSLSSGSTNSARIDAQTQRIYPPASAAIASAGTHRVPLPPVKPAEMLVHRRPRTFSSPTVPPLPPLPLPPTLPPRGHRARAKTVSASSASARAPKRRTKSLEKLKPLFLKSFASLSDLKARDVL</sequence>
<dbReference type="KEGG" id="gtr:GLOTRDRAFT_128013"/>